<evidence type="ECO:0000313" key="2">
    <source>
        <dbReference type="EMBL" id="MBC2602952.1"/>
    </source>
</evidence>
<feature type="region of interest" description="Disordered" evidence="1">
    <location>
        <begin position="1038"/>
        <end position="1060"/>
    </location>
</feature>
<organism evidence="2 3">
    <name type="scientific">Puniceicoccus vermicola</name>
    <dbReference type="NCBI Taxonomy" id="388746"/>
    <lineage>
        <taxon>Bacteria</taxon>
        <taxon>Pseudomonadati</taxon>
        <taxon>Verrucomicrobiota</taxon>
        <taxon>Opitutia</taxon>
        <taxon>Puniceicoccales</taxon>
        <taxon>Puniceicoccaceae</taxon>
        <taxon>Puniceicoccus</taxon>
    </lineage>
</organism>
<dbReference type="SUPFAM" id="SSF48230">
    <property type="entry name" value="Chondroitin AC/alginate lyase"/>
    <property type="match status" value="1"/>
</dbReference>
<proteinExistence type="predicted"/>
<protein>
    <recommendedName>
        <fullName evidence="4">Heparin-sulfate lyase N-terminal domain-containing protein</fullName>
    </recommendedName>
</protein>
<dbReference type="Proteomes" id="UP000525652">
    <property type="component" value="Unassembled WGS sequence"/>
</dbReference>
<dbReference type="Gene3D" id="2.70.98.70">
    <property type="match status" value="1"/>
</dbReference>
<keyword evidence="3" id="KW-1185">Reference proteome</keyword>
<dbReference type="RefSeq" id="WP_185693614.1">
    <property type="nucleotide sequence ID" value="NZ_JACHVA010000107.1"/>
</dbReference>
<accession>A0A7X1AZT4</accession>
<comment type="caution">
    <text evidence="2">The sequence shown here is derived from an EMBL/GenBank/DDBJ whole genome shotgun (WGS) entry which is preliminary data.</text>
</comment>
<dbReference type="EMBL" id="JACHVA010000107">
    <property type="protein sequence ID" value="MBC2602952.1"/>
    <property type="molecule type" value="Genomic_DNA"/>
</dbReference>
<reference evidence="2 3" key="1">
    <citation type="submission" date="2020-07" db="EMBL/GenBank/DDBJ databases">
        <authorList>
            <person name="Feng X."/>
        </authorList>
    </citation>
    <scope>NUCLEOTIDE SEQUENCE [LARGE SCALE GENOMIC DNA]</scope>
    <source>
        <strain evidence="2 3">JCM14086</strain>
    </source>
</reference>
<evidence type="ECO:0008006" key="4">
    <source>
        <dbReference type="Google" id="ProtNLM"/>
    </source>
</evidence>
<evidence type="ECO:0000313" key="3">
    <source>
        <dbReference type="Proteomes" id="UP000525652"/>
    </source>
</evidence>
<gene>
    <name evidence="2" type="ORF">H5P30_14305</name>
</gene>
<evidence type="ECO:0000256" key="1">
    <source>
        <dbReference type="SAM" id="MobiDB-lite"/>
    </source>
</evidence>
<dbReference type="InterPro" id="IPR008929">
    <property type="entry name" value="Chondroitin_lyas"/>
</dbReference>
<name>A0A7X1AZT4_9BACT</name>
<dbReference type="Gene3D" id="1.50.10.100">
    <property type="entry name" value="Chondroitin AC/alginate lyase"/>
    <property type="match status" value="1"/>
</dbReference>
<dbReference type="AlphaFoldDB" id="A0A7X1AZT4"/>
<sequence>MREKTPQRTFRWSAPLFTDWSAQYINLFLPETRVGTALLLHIDGELHDFQYTGVESSRGAQIVLKLGFEAGEEKKLVFSDAEHYAGSLEKRELEFETNTPIGHGAACLEVGANFPFLRFGNQRMEGEIWGISAPLRSSLVCEGEGPLFTDYHLEYTDERDGVYRLTFRCFKHEDRIEVTETFSLEMGTEIRWRLNPEKGWTRILSWDDFHAEKEPTIEPIEAEQLDGLLCRLQMPVLTEYFIPNNRGWFAFFDDRQPSEGMLGILGLEGASWEEAPDGMPEIYAAEGKVEWRASLVSGRRKWLLVKAPLEVESSPERRFLFHRLHAEWNALRLDQALEDSRTLEAGKGSERRRSFFPEGEGLHPFVTKQIDAHPTLQNYRDTVLAKPLADCSIAETLFVAMIRTQPKVTEELKTKLFARFERWVRQFQGWRQGEFDYSKCVIGFSRMVRGILIAFDWLQSVDALSREERIRFEHYFVFAARRILDEGRWPHSRTWKHPNHPESVRDFYTYGGEHRPDRLVWTNSLPNFQSDPMCALIHLAVVLPEHPEAAEWLRVGREDIERQLDAYCGKSGAWAESINYALYTLSYFVITFHVLKKQYGINYFQDARVRGMVSWLCRFFGPYDKRFETYTWPAVGNSILPQIQAQYLLAYASGLDADDALRREIFGIYKRVEQKILLKEHYGTVLAVLAPQMPDEVPPLTQLTSETMDEVGVSMRHQHTFPKESYLFQKIGFAKDHYEGDETAFNWYAKGDPFCMDYGTYTPEATTGGAHNLVEIAEMDAPCRGYLADHLFTLNVDYTRCEVPVTQKLLWGHPRSFEEIDQIDGVIDRKKTPYFYIGDRNPVGPKIWKVRQMLYVKPDYLVLFDRVIGKASHRWNLHFTGGPVHRQGNQLWADGRFTLDLMVTFSHPLDFQLETGEMIPNAQKEEDRPKHAQHFCRVTNKTDGCYRALVFAKEKDREVTVTSAGKNGFKVEASTYTDYVFLSDEFIREHSAEFEFSGRAGWIRRHADGSIEAVMADGDLIGAFGKCLTGSGPWHLNRGNQCPTGEGSPPGREVVVKSRN</sequence>